<evidence type="ECO:0000256" key="8">
    <source>
        <dbReference type="ARBA" id="ARBA00023065"/>
    </source>
</evidence>
<keyword evidence="10 12" id="KW-0739">Sodium transport</keyword>
<evidence type="ECO:0000256" key="1">
    <source>
        <dbReference type="ARBA" id="ARBA00004141"/>
    </source>
</evidence>
<dbReference type="InterPro" id="IPR001873">
    <property type="entry name" value="ENaC"/>
</dbReference>
<evidence type="ECO:0000256" key="13">
    <source>
        <dbReference type="SAM" id="Phobius"/>
    </source>
</evidence>
<keyword evidence="7" id="KW-0915">Sodium</keyword>
<evidence type="ECO:0000256" key="7">
    <source>
        <dbReference type="ARBA" id="ARBA00023053"/>
    </source>
</evidence>
<keyword evidence="15" id="KW-1185">Reference proteome</keyword>
<keyword evidence="4 12" id="KW-0894">Sodium channel</keyword>
<evidence type="ECO:0000256" key="4">
    <source>
        <dbReference type="ARBA" id="ARBA00022461"/>
    </source>
</evidence>
<sequence>MEENEKMSLFRHYVLNTSLHGYRYIAEKGRNWTESCHDDDAMINFGRWRPDYYHDIKINLICQIISKKKNMFYRIFWTICCLLSWIATGLLILSAWYDFQNNAVSFVVDTNYLDWDTKFPSITLCETDNQKRIADFTDRTFGDPHDYNLDEIIKEQTFFRGVSFYTMQLCGPGAQTANQFCFIKNFSAISEKVRSNCKQILKICKWNQEEFDCCTYFRIIDTEMGKCYGINSIQTREPNVPFYKMVSNKKTGPGTLYLEIFGLANVYILGEEEVPSMTTLLSDTLEILPHIRYHRQFAIKEIENQAEVCK</sequence>
<evidence type="ECO:0000313" key="15">
    <source>
        <dbReference type="Proteomes" id="UP001162164"/>
    </source>
</evidence>
<dbReference type="PANTHER" id="PTHR11690:SF175">
    <property type="entry name" value="PICKPOCKET 13-RELATED"/>
    <property type="match status" value="1"/>
</dbReference>
<evidence type="ECO:0000256" key="11">
    <source>
        <dbReference type="ARBA" id="ARBA00023303"/>
    </source>
</evidence>
<keyword evidence="3 12" id="KW-0813">Transport</keyword>
<organism evidence="14 15">
    <name type="scientific">Molorchus minor</name>
    <dbReference type="NCBI Taxonomy" id="1323400"/>
    <lineage>
        <taxon>Eukaryota</taxon>
        <taxon>Metazoa</taxon>
        <taxon>Ecdysozoa</taxon>
        <taxon>Arthropoda</taxon>
        <taxon>Hexapoda</taxon>
        <taxon>Insecta</taxon>
        <taxon>Pterygota</taxon>
        <taxon>Neoptera</taxon>
        <taxon>Endopterygota</taxon>
        <taxon>Coleoptera</taxon>
        <taxon>Polyphaga</taxon>
        <taxon>Cucujiformia</taxon>
        <taxon>Chrysomeloidea</taxon>
        <taxon>Cerambycidae</taxon>
        <taxon>Lamiinae</taxon>
        <taxon>Monochamini</taxon>
        <taxon>Molorchus</taxon>
    </lineage>
</organism>
<keyword evidence="5 12" id="KW-0812">Transmembrane</keyword>
<evidence type="ECO:0000313" key="14">
    <source>
        <dbReference type="EMBL" id="KAJ8970656.1"/>
    </source>
</evidence>
<comment type="caution">
    <text evidence="14">The sequence shown here is derived from an EMBL/GenBank/DDBJ whole genome shotgun (WGS) entry which is preliminary data.</text>
</comment>
<reference evidence="14" key="1">
    <citation type="journal article" date="2023" name="Insect Mol. Biol.">
        <title>Genome sequencing provides insights into the evolution of gene families encoding plant cell wall-degrading enzymes in longhorned beetles.</title>
        <authorList>
            <person name="Shin N.R."/>
            <person name="Okamura Y."/>
            <person name="Kirsch R."/>
            <person name="Pauchet Y."/>
        </authorList>
    </citation>
    <scope>NUCLEOTIDE SEQUENCE</scope>
    <source>
        <strain evidence="14">MMC_N1</strain>
    </source>
</reference>
<evidence type="ECO:0000256" key="2">
    <source>
        <dbReference type="ARBA" id="ARBA00007193"/>
    </source>
</evidence>
<dbReference type="Gene3D" id="2.60.470.10">
    <property type="entry name" value="Acid-sensing ion channels like domains"/>
    <property type="match status" value="1"/>
</dbReference>
<evidence type="ECO:0000256" key="10">
    <source>
        <dbReference type="ARBA" id="ARBA00023201"/>
    </source>
</evidence>
<evidence type="ECO:0008006" key="16">
    <source>
        <dbReference type="Google" id="ProtNLM"/>
    </source>
</evidence>
<gene>
    <name evidence="14" type="ORF">NQ317_016869</name>
</gene>
<evidence type="ECO:0000256" key="9">
    <source>
        <dbReference type="ARBA" id="ARBA00023136"/>
    </source>
</evidence>
<name>A0ABQ9J0V6_9CUCU</name>
<comment type="similarity">
    <text evidence="2 12">Belongs to the amiloride-sensitive sodium channel (TC 1.A.6) family.</text>
</comment>
<proteinExistence type="inferred from homology"/>
<dbReference type="EMBL" id="JAPWTJ010001594">
    <property type="protein sequence ID" value="KAJ8970656.1"/>
    <property type="molecule type" value="Genomic_DNA"/>
</dbReference>
<evidence type="ECO:0000256" key="6">
    <source>
        <dbReference type="ARBA" id="ARBA00022989"/>
    </source>
</evidence>
<evidence type="ECO:0000256" key="3">
    <source>
        <dbReference type="ARBA" id="ARBA00022448"/>
    </source>
</evidence>
<protein>
    <recommendedName>
        <fullName evidence="16">Sodium channel protein Nach</fullName>
    </recommendedName>
</protein>
<accession>A0ABQ9J0V6</accession>
<comment type="subcellular location">
    <subcellularLocation>
        <location evidence="1">Membrane</location>
        <topology evidence="1">Multi-pass membrane protein</topology>
    </subcellularLocation>
</comment>
<evidence type="ECO:0000256" key="5">
    <source>
        <dbReference type="ARBA" id="ARBA00022692"/>
    </source>
</evidence>
<dbReference type="PANTHER" id="PTHR11690">
    <property type="entry name" value="AMILORIDE-SENSITIVE SODIUM CHANNEL-RELATED"/>
    <property type="match status" value="1"/>
</dbReference>
<dbReference type="Pfam" id="PF00858">
    <property type="entry name" value="ASC"/>
    <property type="match status" value="1"/>
</dbReference>
<keyword evidence="9 13" id="KW-0472">Membrane</keyword>
<keyword evidence="8 12" id="KW-0406">Ion transport</keyword>
<keyword evidence="6 13" id="KW-1133">Transmembrane helix</keyword>
<feature type="transmembrane region" description="Helical" evidence="13">
    <location>
        <begin position="75"/>
        <end position="97"/>
    </location>
</feature>
<keyword evidence="11 12" id="KW-0407">Ion channel</keyword>
<evidence type="ECO:0000256" key="12">
    <source>
        <dbReference type="RuleBase" id="RU000679"/>
    </source>
</evidence>
<dbReference type="Proteomes" id="UP001162164">
    <property type="component" value="Unassembled WGS sequence"/>
</dbReference>